<reference evidence="2 3" key="1">
    <citation type="submission" date="2021-03" db="EMBL/GenBank/DDBJ databases">
        <authorList>
            <person name="King G.J."/>
            <person name="Bancroft I."/>
            <person name="Baten A."/>
            <person name="Bloomfield J."/>
            <person name="Borpatragohain P."/>
            <person name="He Z."/>
            <person name="Irish N."/>
            <person name="Irwin J."/>
            <person name="Liu K."/>
            <person name="Mauleon R.P."/>
            <person name="Moore J."/>
            <person name="Morris R."/>
            <person name="Ostergaard L."/>
            <person name="Wang B."/>
            <person name="Wells R."/>
        </authorList>
    </citation>
    <scope>NUCLEOTIDE SEQUENCE [LARGE SCALE GENOMIC DNA]</scope>
    <source>
        <strain evidence="2">R-o-18</strain>
        <tissue evidence="2">Leaf</tissue>
    </source>
</reference>
<protein>
    <submittedName>
        <fullName evidence="2">Uncharacterized protein</fullName>
    </submittedName>
</protein>
<gene>
    <name evidence="2" type="primary">A02g508700.1_BraROA</name>
    <name evidence="2" type="ORF">IGI04_007333</name>
</gene>
<proteinExistence type="predicted"/>
<feature type="non-terminal residue" evidence="2">
    <location>
        <position position="141"/>
    </location>
</feature>
<feature type="region of interest" description="Disordered" evidence="1">
    <location>
        <begin position="93"/>
        <end position="123"/>
    </location>
</feature>
<sequence length="141" mass="15679">MGFYGIGVFNFWGKIKKISFLSFHETPRVGLSLGDCDDEALLLSSVCSPLLLLSSGRSPLLLPSSVCSQLLLRDSALDKIRFESLTLDRQEMNNEDTMNLNDTEDYMSGDELMDQNSDGDEDEAVAVEDTLMSTAETRVKR</sequence>
<evidence type="ECO:0000313" key="3">
    <source>
        <dbReference type="Proteomes" id="UP000823674"/>
    </source>
</evidence>
<organism evidence="2 3">
    <name type="scientific">Brassica rapa subsp. trilocularis</name>
    <dbReference type="NCBI Taxonomy" id="1813537"/>
    <lineage>
        <taxon>Eukaryota</taxon>
        <taxon>Viridiplantae</taxon>
        <taxon>Streptophyta</taxon>
        <taxon>Embryophyta</taxon>
        <taxon>Tracheophyta</taxon>
        <taxon>Spermatophyta</taxon>
        <taxon>Magnoliopsida</taxon>
        <taxon>eudicotyledons</taxon>
        <taxon>Gunneridae</taxon>
        <taxon>Pentapetalae</taxon>
        <taxon>rosids</taxon>
        <taxon>malvids</taxon>
        <taxon>Brassicales</taxon>
        <taxon>Brassicaceae</taxon>
        <taxon>Brassiceae</taxon>
        <taxon>Brassica</taxon>
    </lineage>
</organism>
<evidence type="ECO:0000313" key="2">
    <source>
        <dbReference type="EMBL" id="KAG5411014.1"/>
    </source>
</evidence>
<keyword evidence="3" id="KW-1185">Reference proteome</keyword>
<name>A0ABQ7NMM8_BRACM</name>
<accession>A0ABQ7NMM8</accession>
<dbReference type="EMBL" id="JADBGQ010000002">
    <property type="protein sequence ID" value="KAG5411014.1"/>
    <property type="molecule type" value="Genomic_DNA"/>
</dbReference>
<feature type="compositionally biased region" description="Acidic residues" evidence="1">
    <location>
        <begin position="102"/>
        <end position="123"/>
    </location>
</feature>
<evidence type="ECO:0000256" key="1">
    <source>
        <dbReference type="SAM" id="MobiDB-lite"/>
    </source>
</evidence>
<comment type="caution">
    <text evidence="2">The sequence shown here is derived from an EMBL/GenBank/DDBJ whole genome shotgun (WGS) entry which is preliminary data.</text>
</comment>
<dbReference type="Proteomes" id="UP000823674">
    <property type="component" value="Chromosome A02"/>
</dbReference>